<dbReference type="InterPro" id="IPR036291">
    <property type="entry name" value="NAD(P)-bd_dom_sf"/>
</dbReference>
<feature type="domain" description="GFO/IDH/MocA-like oxidoreductase" evidence="2">
    <location>
        <begin position="132"/>
        <end position="245"/>
    </location>
</feature>
<evidence type="ECO:0000313" key="3">
    <source>
        <dbReference type="EMBL" id="MBO1304734.1"/>
    </source>
</evidence>
<dbReference type="SUPFAM" id="SSF55347">
    <property type="entry name" value="Glyceraldehyde-3-phosphate dehydrogenase-like, C-terminal domain"/>
    <property type="match status" value="1"/>
</dbReference>
<protein>
    <submittedName>
        <fullName evidence="3">Gfo/Idh/MocA family oxidoreductase</fullName>
    </submittedName>
</protein>
<evidence type="ECO:0000313" key="4">
    <source>
        <dbReference type="Proteomes" id="UP000664601"/>
    </source>
</evidence>
<organism evidence="3 4">
    <name type="scientific">Candidatus Enterococcus moelleringii</name>
    <dbReference type="NCBI Taxonomy" id="2815325"/>
    <lineage>
        <taxon>Bacteria</taxon>
        <taxon>Bacillati</taxon>
        <taxon>Bacillota</taxon>
        <taxon>Bacilli</taxon>
        <taxon>Lactobacillales</taxon>
        <taxon>Enterococcaceae</taxon>
        <taxon>Enterococcus</taxon>
    </lineage>
</organism>
<comment type="caution">
    <text evidence="3">The sequence shown here is derived from an EMBL/GenBank/DDBJ whole genome shotgun (WGS) entry which is preliminary data.</text>
</comment>
<dbReference type="EMBL" id="JAFREM010000002">
    <property type="protein sequence ID" value="MBO1304734.1"/>
    <property type="molecule type" value="Genomic_DNA"/>
</dbReference>
<evidence type="ECO:0000259" key="1">
    <source>
        <dbReference type="Pfam" id="PF01408"/>
    </source>
</evidence>
<reference evidence="3 4" key="1">
    <citation type="submission" date="2021-03" db="EMBL/GenBank/DDBJ databases">
        <title>Enterococcal diversity collection.</title>
        <authorList>
            <person name="Gilmore M.S."/>
            <person name="Schwartzman J."/>
            <person name="Van Tyne D."/>
            <person name="Martin M."/>
            <person name="Earl A.M."/>
            <person name="Manson A.L."/>
            <person name="Straub T."/>
            <person name="Salamzade R."/>
            <person name="Saavedra J."/>
            <person name="Lebreton F."/>
            <person name="Prichula J."/>
            <person name="Schaufler K."/>
            <person name="Gaca A."/>
            <person name="Sgardioli B."/>
            <person name="Wagenaar J."/>
            <person name="Strong T."/>
        </authorList>
    </citation>
    <scope>NUCLEOTIDE SEQUENCE [LARGE SCALE GENOMIC DNA]</scope>
    <source>
        <strain evidence="3 4">669A</strain>
    </source>
</reference>
<dbReference type="PANTHER" id="PTHR43377">
    <property type="entry name" value="BILIVERDIN REDUCTASE A"/>
    <property type="match status" value="1"/>
</dbReference>
<keyword evidence="4" id="KW-1185">Reference proteome</keyword>
<dbReference type="Proteomes" id="UP000664601">
    <property type="component" value="Unassembled WGS sequence"/>
</dbReference>
<evidence type="ECO:0000259" key="2">
    <source>
        <dbReference type="Pfam" id="PF22725"/>
    </source>
</evidence>
<dbReference type="Gene3D" id="3.40.50.720">
    <property type="entry name" value="NAD(P)-binding Rossmann-like Domain"/>
    <property type="match status" value="1"/>
</dbReference>
<dbReference type="InterPro" id="IPR055170">
    <property type="entry name" value="GFO_IDH_MocA-like_dom"/>
</dbReference>
<dbReference type="PANTHER" id="PTHR43377:SF1">
    <property type="entry name" value="BILIVERDIN REDUCTASE A"/>
    <property type="match status" value="1"/>
</dbReference>
<dbReference type="Pfam" id="PF01408">
    <property type="entry name" value="GFO_IDH_MocA"/>
    <property type="match status" value="1"/>
</dbReference>
<proteinExistence type="predicted"/>
<sequence>MKIGIIGCAHMQANSYTEEFIKEKVEIIGIYDHNLLRGSQFAKKYDLPFFKSLEKILCTDIDSVLICSENSLHFDYTLAASLHKKHVIVEKPLALTTRDALNMIVACREAKVKLLVAHPIRFSKTILDLQDEYSQGNLGNIIAMNCTNRGKNPGGWFLDKELSGGGAILDHMVHLIDLSRWLFQFEIASIVARAQRRANNEIEDAGLINIVFTNGAILSLDTSWNRPLNYPVWGDVTLEIISEKGFTFVDAIGRKVDFYTRDDNYSYLNFEPSMDSVMIQSFIECINQDQSEPVNGLDGLYTVQIATLAYLSLKMDRVIYRHEFEELLDQPLVSKHTP</sequence>
<accession>A0ABS3L541</accession>
<dbReference type="InterPro" id="IPR051450">
    <property type="entry name" value="Gfo/Idh/MocA_Oxidoreductases"/>
</dbReference>
<dbReference type="Pfam" id="PF22725">
    <property type="entry name" value="GFO_IDH_MocA_C3"/>
    <property type="match status" value="1"/>
</dbReference>
<dbReference type="SUPFAM" id="SSF51735">
    <property type="entry name" value="NAD(P)-binding Rossmann-fold domains"/>
    <property type="match status" value="1"/>
</dbReference>
<dbReference type="InterPro" id="IPR000683">
    <property type="entry name" value="Gfo/Idh/MocA-like_OxRdtase_N"/>
</dbReference>
<feature type="domain" description="Gfo/Idh/MocA-like oxidoreductase N-terminal" evidence="1">
    <location>
        <begin position="1"/>
        <end position="118"/>
    </location>
</feature>
<name>A0ABS3L541_9ENTE</name>
<dbReference type="RefSeq" id="WP_207671673.1">
    <property type="nucleotide sequence ID" value="NZ_JAFREM010000002.1"/>
</dbReference>
<dbReference type="Gene3D" id="3.30.360.10">
    <property type="entry name" value="Dihydrodipicolinate Reductase, domain 2"/>
    <property type="match status" value="1"/>
</dbReference>
<gene>
    <name evidence="3" type="ORF">JZO70_01065</name>
</gene>